<dbReference type="PANTHER" id="PTHR31126">
    <property type="entry name" value="TYROSINE-PROTEIN PHOSPHATASE"/>
    <property type="match status" value="1"/>
</dbReference>
<evidence type="ECO:0000313" key="2">
    <source>
        <dbReference type="EMBL" id="CAE1254271.1"/>
    </source>
</evidence>
<dbReference type="GO" id="GO:0004721">
    <property type="term" value="F:phosphoprotein phosphatase activity"/>
    <property type="evidence" value="ECO:0007669"/>
    <property type="project" value="InterPro"/>
</dbReference>
<protein>
    <recommendedName>
        <fullName evidence="4">Tyrosine specific protein phosphatases domain-containing protein</fullName>
    </recommendedName>
</protein>
<keyword evidence="3" id="KW-1185">Reference proteome</keyword>
<gene>
    <name evidence="2" type="ORF">SPHA_28857</name>
</gene>
<dbReference type="PANTHER" id="PTHR31126:SF1">
    <property type="entry name" value="TYROSINE SPECIFIC PROTEIN PHOSPHATASES DOMAIN-CONTAINING PROTEIN"/>
    <property type="match status" value="1"/>
</dbReference>
<evidence type="ECO:0000313" key="3">
    <source>
        <dbReference type="Proteomes" id="UP000597762"/>
    </source>
</evidence>
<dbReference type="InterPro" id="IPR026893">
    <property type="entry name" value="Tyr/Ser_Pase_IphP-type"/>
</dbReference>
<dbReference type="Gene3D" id="3.90.190.10">
    <property type="entry name" value="Protein tyrosine phosphatase superfamily"/>
    <property type="match status" value="1"/>
</dbReference>
<keyword evidence="1" id="KW-0472">Membrane</keyword>
<sequence length="247" mass="28674">MRSTTEYKRASGDKLLDQYFSICKLKYPKCRNYHPKEKVEFEPVSPKTSDCQIRHYMLDIFNGYAWIILKRAPWYIWIYSIFVFLYDLFMKNGLHNLIRLYTTRVVDPGGILGQYKDIIEECQPSLAAALKLLTDSNNVPALLNCTHGKDRTGVLCALILACLGKDKYYIAKNYALSDELAKLKPILQEEIIKRYQLNESFATAKEETMLNLFEFVEKRYGSVSTYLEYIGFSSEEQEQLCKNLCGL</sequence>
<dbReference type="InterPro" id="IPR029021">
    <property type="entry name" value="Prot-tyrosine_phosphatase-like"/>
</dbReference>
<dbReference type="SUPFAM" id="SSF52799">
    <property type="entry name" value="(Phosphotyrosine protein) phosphatases II"/>
    <property type="match status" value="1"/>
</dbReference>
<keyword evidence="1" id="KW-0812">Transmembrane</keyword>
<dbReference type="OrthoDB" id="9988524at2759"/>
<name>A0A812C2W0_ACAPH</name>
<accession>A0A812C2W0</accession>
<feature type="transmembrane region" description="Helical" evidence="1">
    <location>
        <begin position="72"/>
        <end position="89"/>
    </location>
</feature>
<keyword evidence="1" id="KW-1133">Transmembrane helix</keyword>
<dbReference type="Pfam" id="PF13350">
    <property type="entry name" value="Y_phosphatase3"/>
    <property type="match status" value="1"/>
</dbReference>
<evidence type="ECO:0008006" key="4">
    <source>
        <dbReference type="Google" id="ProtNLM"/>
    </source>
</evidence>
<reference evidence="2" key="1">
    <citation type="submission" date="2021-01" db="EMBL/GenBank/DDBJ databases">
        <authorList>
            <person name="Li R."/>
            <person name="Bekaert M."/>
        </authorList>
    </citation>
    <scope>NUCLEOTIDE SEQUENCE</scope>
    <source>
        <strain evidence="2">Farmed</strain>
    </source>
</reference>
<dbReference type="AlphaFoldDB" id="A0A812C2W0"/>
<dbReference type="Proteomes" id="UP000597762">
    <property type="component" value="Unassembled WGS sequence"/>
</dbReference>
<evidence type="ECO:0000256" key="1">
    <source>
        <dbReference type="SAM" id="Phobius"/>
    </source>
</evidence>
<dbReference type="EMBL" id="CAHIKZ030001138">
    <property type="protein sequence ID" value="CAE1254271.1"/>
    <property type="molecule type" value="Genomic_DNA"/>
</dbReference>
<comment type="caution">
    <text evidence="2">The sequence shown here is derived from an EMBL/GenBank/DDBJ whole genome shotgun (WGS) entry which is preliminary data.</text>
</comment>
<organism evidence="2 3">
    <name type="scientific">Acanthosepion pharaonis</name>
    <name type="common">Pharaoh cuttlefish</name>
    <name type="synonym">Sepia pharaonis</name>
    <dbReference type="NCBI Taxonomy" id="158019"/>
    <lineage>
        <taxon>Eukaryota</taxon>
        <taxon>Metazoa</taxon>
        <taxon>Spiralia</taxon>
        <taxon>Lophotrochozoa</taxon>
        <taxon>Mollusca</taxon>
        <taxon>Cephalopoda</taxon>
        <taxon>Coleoidea</taxon>
        <taxon>Decapodiformes</taxon>
        <taxon>Sepiida</taxon>
        <taxon>Sepiina</taxon>
        <taxon>Sepiidae</taxon>
        <taxon>Acanthosepion</taxon>
    </lineage>
</organism>
<proteinExistence type="predicted"/>